<dbReference type="Pfam" id="PF20091">
    <property type="entry name" value="Abhydrolase_10"/>
    <property type="match status" value="1"/>
</dbReference>
<evidence type="ECO:0000313" key="3">
    <source>
        <dbReference type="EMBL" id="MBS2962980.1"/>
    </source>
</evidence>
<gene>
    <name evidence="3" type="ORF">KGA66_07990</name>
</gene>
<reference evidence="3" key="1">
    <citation type="submission" date="2021-04" db="EMBL/GenBank/DDBJ databases">
        <title>Genome based classification of Actinospica acidithermotolerans sp. nov., an actinobacterium isolated from an Indonesian hot spring.</title>
        <authorList>
            <person name="Kusuma A.B."/>
            <person name="Putra K.E."/>
            <person name="Nafisah S."/>
            <person name="Loh J."/>
            <person name="Nouioui I."/>
            <person name="Goodfellow M."/>
        </authorList>
    </citation>
    <scope>NUCLEOTIDE SEQUENCE</scope>
    <source>
        <strain evidence="3">DSM 45618</strain>
    </source>
</reference>
<sequence>MPLRLLRELEATAASQPLGTSHLPVDGVGVDLGPLGYQEREFLAAGTAGRYRHRGGILEQIGEQPYVTRVLVRSPAAERFNGVVLAEPLHPDYDTALTWQTAHPWITGTGAAWVGITQDHRMAATMQEAYDPQRYGELSIPDAGLRWDIVGGILTALRTRGRSPLGGLADRVRYTYLSGWSNTGSFCRVFLMDGFHERHRLPDGAPAVDGYLIGISSGAAGAAGYLPLGEDSPVLPDDDPRRIIGPADVPVFEVLSELESETHGPSLRADSDAPGDRYRLYQVAGTSHDNPQLWRVLTNRAQFANRGHDVPVRRINEQLSDARMDAVARAAYALLHRWVATGTPPPRAERFAFADPAGDGEARELARDRRGNVLGGVRTPWVEAPVAVYRPHSTPVPGYCLPSPWAPMGTAELVAWLIGHADPLPSEELCALYPTRRDYLDRYEAACARLTGQGLLLERDAQLLLDAARARALPHLADAPAPSPHDPHDPHDRTAGTAAVQQRGTRS</sequence>
<evidence type="ECO:0000313" key="4">
    <source>
        <dbReference type="Proteomes" id="UP000677913"/>
    </source>
</evidence>
<organism evidence="3 4">
    <name type="scientific">Actinocrinis puniceicyclus</name>
    <dbReference type="NCBI Taxonomy" id="977794"/>
    <lineage>
        <taxon>Bacteria</taxon>
        <taxon>Bacillati</taxon>
        <taxon>Actinomycetota</taxon>
        <taxon>Actinomycetes</taxon>
        <taxon>Catenulisporales</taxon>
        <taxon>Actinospicaceae</taxon>
        <taxon>Actinocrinis</taxon>
    </lineage>
</organism>
<accession>A0A8J8BBZ4</accession>
<dbReference type="AlphaFoldDB" id="A0A8J8BBZ4"/>
<dbReference type="InterPro" id="IPR045394">
    <property type="entry name" value="Abhydrolase_dom"/>
</dbReference>
<comment type="caution">
    <text evidence="3">The sequence shown here is derived from an EMBL/GenBank/DDBJ whole genome shotgun (WGS) entry which is preliminary data.</text>
</comment>
<protein>
    <recommendedName>
        <fullName evidence="2">Alpha/beta hydrolase domain-containing protein</fullName>
    </recommendedName>
</protein>
<feature type="domain" description="Alpha/beta hydrolase" evidence="2">
    <location>
        <begin position="15"/>
        <end position="464"/>
    </location>
</feature>
<dbReference type="EMBL" id="JAGSXH010000018">
    <property type="protein sequence ID" value="MBS2962980.1"/>
    <property type="molecule type" value="Genomic_DNA"/>
</dbReference>
<proteinExistence type="predicted"/>
<evidence type="ECO:0000259" key="2">
    <source>
        <dbReference type="Pfam" id="PF20091"/>
    </source>
</evidence>
<dbReference type="Proteomes" id="UP000677913">
    <property type="component" value="Unassembled WGS sequence"/>
</dbReference>
<name>A0A8J8BBZ4_9ACTN</name>
<dbReference type="RefSeq" id="WP_211466239.1">
    <property type="nucleotide sequence ID" value="NZ_JAGSXH010000018.1"/>
</dbReference>
<keyword evidence="4" id="KW-1185">Reference proteome</keyword>
<feature type="compositionally biased region" description="Basic and acidic residues" evidence="1">
    <location>
        <begin position="485"/>
        <end position="494"/>
    </location>
</feature>
<evidence type="ECO:0000256" key="1">
    <source>
        <dbReference type="SAM" id="MobiDB-lite"/>
    </source>
</evidence>
<feature type="region of interest" description="Disordered" evidence="1">
    <location>
        <begin position="477"/>
        <end position="507"/>
    </location>
</feature>